<feature type="region of interest" description="Disordered" evidence="1">
    <location>
        <begin position="242"/>
        <end position="280"/>
    </location>
</feature>
<accession>E2ABG5</accession>
<evidence type="ECO:0000256" key="1">
    <source>
        <dbReference type="SAM" id="MobiDB-lite"/>
    </source>
</evidence>
<feature type="region of interest" description="Disordered" evidence="1">
    <location>
        <begin position="129"/>
        <end position="158"/>
    </location>
</feature>
<feature type="compositionally biased region" description="Basic and acidic residues" evidence="1">
    <location>
        <begin position="242"/>
        <end position="262"/>
    </location>
</feature>
<proteinExistence type="predicted"/>
<evidence type="ECO:0000313" key="3">
    <source>
        <dbReference type="EMBL" id="EFN69231.1"/>
    </source>
</evidence>
<feature type="region of interest" description="Disordered" evidence="1">
    <location>
        <begin position="88"/>
        <end position="111"/>
    </location>
</feature>
<dbReference type="EMBL" id="GL438246">
    <property type="protein sequence ID" value="EFN69231.1"/>
    <property type="molecule type" value="Genomic_DNA"/>
</dbReference>
<gene>
    <name evidence="3" type="ORF">EAG_12375</name>
</gene>
<feature type="signal peptide" evidence="2">
    <location>
        <begin position="1"/>
        <end position="23"/>
    </location>
</feature>
<keyword evidence="4" id="KW-1185">Reference proteome</keyword>
<sequence length="294" mass="34123">MNKFLYSILFLISLALMHQSIESKKVIIHVPYQVKKRIVIGLFIILSNEALNSGNADKQHVHFKIHVPEIIKHEIHTKTVFVHVHKPGSSIPKKAKHKEEAPKKTYHKETHQEDWSSWSNYGYHSDYDDKSGNNLPKDHEGIHKEEVHKPKESPFPEYPKDSYMPMSDHNINPNHLMGGKHGDMVGYSYPPQYAVHENVKETDHNGIEPYQHTYEEGYHKGGESAQGHVYTGDVMKFYEGKHEEGDHSIEEEAKNESTEKMHSGRYFIDDNEYQRDSDKYKPEKRASFGMFVLS</sequence>
<evidence type="ECO:0000313" key="4">
    <source>
        <dbReference type="Proteomes" id="UP000000311"/>
    </source>
</evidence>
<feature type="compositionally biased region" description="Basic and acidic residues" evidence="1">
    <location>
        <begin position="97"/>
        <end position="111"/>
    </location>
</feature>
<reference evidence="3 4" key="1">
    <citation type="journal article" date="2010" name="Science">
        <title>Genomic comparison of the ants Camponotus floridanus and Harpegnathos saltator.</title>
        <authorList>
            <person name="Bonasio R."/>
            <person name="Zhang G."/>
            <person name="Ye C."/>
            <person name="Mutti N.S."/>
            <person name="Fang X."/>
            <person name="Qin N."/>
            <person name="Donahue G."/>
            <person name="Yang P."/>
            <person name="Li Q."/>
            <person name="Li C."/>
            <person name="Zhang P."/>
            <person name="Huang Z."/>
            <person name="Berger S.L."/>
            <person name="Reinberg D."/>
            <person name="Wang J."/>
            <person name="Liebig J."/>
        </authorList>
    </citation>
    <scope>NUCLEOTIDE SEQUENCE [LARGE SCALE GENOMIC DNA]</scope>
    <source>
        <strain evidence="4">C129</strain>
    </source>
</reference>
<dbReference type="OMA" id="HTKTVFI"/>
<dbReference type="AlphaFoldDB" id="E2ABG5"/>
<feature type="chain" id="PRO_5003156609" evidence="2">
    <location>
        <begin position="24"/>
        <end position="294"/>
    </location>
</feature>
<dbReference type="InParanoid" id="E2ABG5"/>
<protein>
    <submittedName>
        <fullName evidence="3">Uncharacterized protein</fullName>
    </submittedName>
</protein>
<organism evidence="4">
    <name type="scientific">Camponotus floridanus</name>
    <name type="common">Florida carpenter ant</name>
    <dbReference type="NCBI Taxonomy" id="104421"/>
    <lineage>
        <taxon>Eukaryota</taxon>
        <taxon>Metazoa</taxon>
        <taxon>Ecdysozoa</taxon>
        <taxon>Arthropoda</taxon>
        <taxon>Hexapoda</taxon>
        <taxon>Insecta</taxon>
        <taxon>Pterygota</taxon>
        <taxon>Neoptera</taxon>
        <taxon>Endopterygota</taxon>
        <taxon>Hymenoptera</taxon>
        <taxon>Apocrita</taxon>
        <taxon>Aculeata</taxon>
        <taxon>Formicoidea</taxon>
        <taxon>Formicidae</taxon>
        <taxon>Formicinae</taxon>
        <taxon>Camponotus</taxon>
    </lineage>
</organism>
<name>E2ABG5_CAMFO</name>
<evidence type="ECO:0000256" key="2">
    <source>
        <dbReference type="SAM" id="SignalP"/>
    </source>
</evidence>
<keyword evidence="2" id="KW-0732">Signal</keyword>
<dbReference type="Proteomes" id="UP000000311">
    <property type="component" value="Unassembled WGS sequence"/>
</dbReference>